<dbReference type="EC" id="2.5.1.3" evidence="1"/>
<dbReference type="EMBL" id="CP113520">
    <property type="protein sequence ID" value="WAJ30400.1"/>
    <property type="molecule type" value="Genomic_DNA"/>
</dbReference>
<accession>A0ACD4NTM5</accession>
<evidence type="ECO:0000313" key="2">
    <source>
        <dbReference type="Proteomes" id="UP001163223"/>
    </source>
</evidence>
<sequence>MSDTETIRPRLVLLMTEPGHEDAEQRLKAALSGGDVASVILAGAGLDEARFQAAAERLVPLIQEAGAAAIVADDTRCAGRVKADGIHLTAGDAEELAETVKRFSPKLIVGGSGFETRHEALDAGEALPDYLFFGRFAGDTDEAPHRKTLDMAEWWAAIVEVPCIALGGSSVESLSAVAATGAEFVALARAVFEAPDPAAAVARANAILDAAAGEGASA</sequence>
<keyword evidence="1" id="KW-0808">Transferase</keyword>
<protein>
    <submittedName>
        <fullName evidence="1">Thiamine phosphate synthase</fullName>
        <ecNumber evidence="1">2.5.1.3</ecNumber>
    </submittedName>
</protein>
<keyword evidence="2" id="KW-1185">Reference proteome</keyword>
<reference evidence="1" key="1">
    <citation type="submission" date="2022-11" db="EMBL/GenBank/DDBJ databases">
        <title>beta-Carotene-producing bacterium, Jeongeuplla avenae sp. nov., alleviates the salt stress of Arabidopsis seedlings.</title>
        <authorList>
            <person name="Jiang L."/>
            <person name="Lee J."/>
        </authorList>
    </citation>
    <scope>NUCLEOTIDE SEQUENCE</scope>
    <source>
        <strain evidence="1">DY_R2A_6</strain>
    </source>
</reference>
<name>A0ACD4NTM5_9HYPH</name>
<evidence type="ECO:0000313" key="1">
    <source>
        <dbReference type="EMBL" id="WAJ30400.1"/>
    </source>
</evidence>
<organism evidence="1 2">
    <name type="scientific">Antarcticirhabdus aurantiaca</name>
    <dbReference type="NCBI Taxonomy" id="2606717"/>
    <lineage>
        <taxon>Bacteria</taxon>
        <taxon>Pseudomonadati</taxon>
        <taxon>Pseudomonadota</taxon>
        <taxon>Alphaproteobacteria</taxon>
        <taxon>Hyphomicrobiales</taxon>
        <taxon>Aurantimonadaceae</taxon>
        <taxon>Antarcticirhabdus</taxon>
    </lineage>
</organism>
<dbReference type="Proteomes" id="UP001163223">
    <property type="component" value="Chromosome"/>
</dbReference>
<proteinExistence type="predicted"/>
<gene>
    <name evidence="1" type="ORF">OXU80_09450</name>
</gene>